<gene>
    <name evidence="1" type="ORF">ymoll0001_26410</name>
</gene>
<accession>A0ABP2EF37</accession>
<reference evidence="1" key="1">
    <citation type="submission" date="2008-12" db="EMBL/GenBank/DDBJ databases">
        <title>Annotation of the Yersinia mollaretii ATCC 43969 genome.</title>
        <authorList>
            <person name="Read T.D."/>
            <person name="Akmal A."/>
            <person name="Bishop-Lilly K."/>
            <person name="Chen P.E."/>
            <person name="Cook C."/>
            <person name="Kiley M.P."/>
            <person name="Lentz S."/>
            <person name="Mateczun A."/>
            <person name="Nagarajan N."/>
            <person name="Nolan N."/>
            <person name="Osborne B.I."/>
            <person name="Pop M."/>
            <person name="Sozhamannan S."/>
            <person name="Stewart A.C."/>
            <person name="Sulakvelidze A."/>
            <person name="Thomason B."/>
            <person name="Willner K."/>
            <person name="Zwick M.E."/>
        </authorList>
    </citation>
    <scope>NUCLEOTIDE SEQUENCE [LARGE SCALE GENOMIC DNA]</scope>
    <source>
        <strain evidence="1">ATCC 43969</strain>
    </source>
</reference>
<comment type="caution">
    <text evidence="1">The sequence shown here is derived from an EMBL/GenBank/DDBJ whole genome shotgun (WGS) entry which is preliminary data.</text>
</comment>
<keyword evidence="2" id="KW-1185">Reference proteome</keyword>
<protein>
    <submittedName>
        <fullName evidence="1">Bacteriophage tail fiber protein</fullName>
    </submittedName>
</protein>
<evidence type="ECO:0000313" key="2">
    <source>
        <dbReference type="Proteomes" id="UP000003027"/>
    </source>
</evidence>
<name>A0ABP2EF37_YERMW</name>
<dbReference type="RefSeq" id="WP_004874716.1">
    <property type="nucleotide sequence ID" value="NZ_AALD02000011.1"/>
</dbReference>
<dbReference type="EMBL" id="AALD02000011">
    <property type="protein sequence ID" value="EEQ11132.1"/>
    <property type="molecule type" value="Genomic_DNA"/>
</dbReference>
<evidence type="ECO:0000313" key="1">
    <source>
        <dbReference type="EMBL" id="EEQ11132.1"/>
    </source>
</evidence>
<sequence>MQKIGDIPNTRADINGEFTDGNVAGGVPPTILPAEWFNTLQRELMSVLSAADIEADSDQFNQVAAAISKLISNGIEGSDFLQAANHLKEIKNAGAAAVAETLANLGLSGVENGRLIKTSVIADTQVFHAQEKTKFIRVRQIAGGAASGAASATGSSQNTITCPGGIGVYAEALFFSKFDSVLVTIGEGGQPRLGNGFNGGDTSFGNLLICSGGIGSLVGNSITPPGYSSPQGTTSAPTIDPAGVLLCSEYGQPVDPAVLIAIGVATNYHSTARSKLGNAGIGGSGQLRASNATQIQGMAGFKGVSIVEEYS</sequence>
<dbReference type="Proteomes" id="UP000003027">
    <property type="component" value="Unassembled WGS sequence"/>
</dbReference>
<proteinExistence type="predicted"/>
<dbReference type="GeneID" id="71772308"/>
<organism evidence="1 2">
    <name type="scientific">Yersinia mollaretii (strain ATCC 43969 / DSM 18520 / CIP 103324 / CNY 7263 / WAIP 204)</name>
    <dbReference type="NCBI Taxonomy" id="349967"/>
    <lineage>
        <taxon>Bacteria</taxon>
        <taxon>Pseudomonadati</taxon>
        <taxon>Pseudomonadota</taxon>
        <taxon>Gammaproteobacteria</taxon>
        <taxon>Enterobacterales</taxon>
        <taxon>Yersiniaceae</taxon>
        <taxon>Yersinia</taxon>
    </lineage>
</organism>